<comment type="caution">
    <text evidence="1">The sequence shown here is derived from an EMBL/GenBank/DDBJ whole genome shotgun (WGS) entry which is preliminary data.</text>
</comment>
<name>A0ACC0VWS0_9STRA</name>
<reference evidence="1 2" key="1">
    <citation type="journal article" date="2022" name="bioRxiv">
        <title>The genome of the oomycete Peronosclerospora sorghi, a cosmopolitan pathogen of maize and sorghum, is inflated with dispersed pseudogenes.</title>
        <authorList>
            <person name="Fletcher K."/>
            <person name="Martin F."/>
            <person name="Isakeit T."/>
            <person name="Cavanaugh K."/>
            <person name="Magill C."/>
            <person name="Michelmore R."/>
        </authorList>
    </citation>
    <scope>NUCLEOTIDE SEQUENCE [LARGE SCALE GENOMIC DNA]</scope>
    <source>
        <strain evidence="1">P6</strain>
    </source>
</reference>
<dbReference type="EMBL" id="CM047585">
    <property type="protein sequence ID" value="KAI9910712.1"/>
    <property type="molecule type" value="Genomic_DNA"/>
</dbReference>
<accession>A0ACC0VWS0</accession>
<protein>
    <submittedName>
        <fullName evidence="1">Uncharacterized protein</fullName>
    </submittedName>
</protein>
<proteinExistence type="predicted"/>
<sequence length="392" mass="43671">MQRDVVRAARRGVLTYVLGCALSRMFPSSNALVSTMAFQITSGVLENFTILSAASVFRILLFRTNYRVINGKTNGAISLWNLLAVAKTTEGDVFIVFFETEIAPVPLSSTPLNEQYLQGLHKRMEEAAKKMTKISADAEDVEILDSLFKFENLLPGCKFNANARESLFASFNRCNFLVSSTTAVIDVFTLMLHVLNSLQDKRSSSSTGADLALEQSFSSLLELLKCHQHVHPLVLLHQYPHLENLTISSASVKSPIKFFVESKLQFAVRRFLMKEARRRVFQRTKFVRAAESLLWHLVSATRGGDKQGYVQHTIPDVLVSLTNCRNALETYIESCLKGSGTTDVYVQEALALATGIDSGIYRIAKVFKSDLAMSTFPHSVKTTLDAYISYDP</sequence>
<gene>
    <name evidence="1" type="ORF">PsorP6_010876</name>
</gene>
<evidence type="ECO:0000313" key="2">
    <source>
        <dbReference type="Proteomes" id="UP001163321"/>
    </source>
</evidence>
<dbReference type="Proteomes" id="UP001163321">
    <property type="component" value="Chromosome 6"/>
</dbReference>
<organism evidence="1 2">
    <name type="scientific">Peronosclerospora sorghi</name>
    <dbReference type="NCBI Taxonomy" id="230839"/>
    <lineage>
        <taxon>Eukaryota</taxon>
        <taxon>Sar</taxon>
        <taxon>Stramenopiles</taxon>
        <taxon>Oomycota</taxon>
        <taxon>Peronosporomycetes</taxon>
        <taxon>Peronosporales</taxon>
        <taxon>Peronosporaceae</taxon>
        <taxon>Peronosclerospora</taxon>
    </lineage>
</organism>
<evidence type="ECO:0000313" key="1">
    <source>
        <dbReference type="EMBL" id="KAI9910712.1"/>
    </source>
</evidence>
<keyword evidence="2" id="KW-1185">Reference proteome</keyword>